<dbReference type="InParanoid" id="K7K275"/>
<dbReference type="HOGENOM" id="CLU_2376962_0_0_1"/>
<dbReference type="PaxDb" id="3847-GLYMA01G08096.1"/>
<accession>K7K275</accession>
<reference evidence="2 3" key="1">
    <citation type="journal article" date="2010" name="Nature">
        <title>Genome sequence of the palaeopolyploid soybean.</title>
        <authorList>
            <person name="Schmutz J."/>
            <person name="Cannon S.B."/>
            <person name="Schlueter J."/>
            <person name="Ma J."/>
            <person name="Mitros T."/>
            <person name="Nelson W."/>
            <person name="Hyten D.L."/>
            <person name="Song Q."/>
            <person name="Thelen J.J."/>
            <person name="Cheng J."/>
            <person name="Xu D."/>
            <person name="Hellsten U."/>
            <person name="May G.D."/>
            <person name="Yu Y."/>
            <person name="Sakurai T."/>
            <person name="Umezawa T."/>
            <person name="Bhattacharyya M.K."/>
            <person name="Sandhu D."/>
            <person name="Valliyodan B."/>
            <person name="Lindquist E."/>
            <person name="Peto M."/>
            <person name="Grant D."/>
            <person name="Shu S."/>
            <person name="Goodstein D."/>
            <person name="Barry K."/>
            <person name="Futrell-Griggs M."/>
            <person name="Abernathy B."/>
            <person name="Du J."/>
            <person name="Tian Z."/>
            <person name="Zhu L."/>
            <person name="Gill N."/>
            <person name="Joshi T."/>
            <person name="Libault M."/>
            <person name="Sethuraman A."/>
            <person name="Zhang X.-C."/>
            <person name="Shinozaki K."/>
            <person name="Nguyen H.T."/>
            <person name="Wing R.A."/>
            <person name="Cregan P."/>
            <person name="Specht J."/>
            <person name="Grimwood J."/>
            <person name="Rokhsar D."/>
            <person name="Stacey G."/>
            <person name="Shoemaker R.C."/>
            <person name="Jackson S.A."/>
        </authorList>
    </citation>
    <scope>NUCLEOTIDE SEQUENCE</scope>
    <source>
        <strain evidence="3">cv. Williams 82</strain>
        <tissue evidence="2">Callus</tissue>
    </source>
</reference>
<keyword evidence="4" id="KW-1185">Reference proteome</keyword>
<organism evidence="2">
    <name type="scientific">Glycine max</name>
    <name type="common">Soybean</name>
    <name type="synonym">Glycine hispida</name>
    <dbReference type="NCBI Taxonomy" id="3847"/>
    <lineage>
        <taxon>Eukaryota</taxon>
        <taxon>Viridiplantae</taxon>
        <taxon>Streptophyta</taxon>
        <taxon>Embryophyta</taxon>
        <taxon>Tracheophyta</taxon>
        <taxon>Spermatophyta</taxon>
        <taxon>Magnoliopsida</taxon>
        <taxon>eudicotyledons</taxon>
        <taxon>Gunneridae</taxon>
        <taxon>Pentapetalae</taxon>
        <taxon>rosids</taxon>
        <taxon>fabids</taxon>
        <taxon>Fabales</taxon>
        <taxon>Fabaceae</taxon>
        <taxon>Papilionoideae</taxon>
        <taxon>50 kb inversion clade</taxon>
        <taxon>NPAAA clade</taxon>
        <taxon>indigoferoid/millettioid clade</taxon>
        <taxon>Phaseoleae</taxon>
        <taxon>Glycine</taxon>
        <taxon>Glycine subgen. Soja</taxon>
    </lineage>
</organism>
<dbReference type="Proteomes" id="UP000008827">
    <property type="component" value="Chromosome 1"/>
</dbReference>
<keyword evidence="1" id="KW-0732">Signal</keyword>
<reference evidence="3" key="2">
    <citation type="submission" date="2018-02" db="UniProtKB">
        <authorList>
            <consortium name="EnsemblPlants"/>
        </authorList>
    </citation>
    <scope>IDENTIFICATION</scope>
    <source>
        <strain evidence="3">Williams 82</strain>
    </source>
</reference>
<evidence type="ECO:0008006" key="5">
    <source>
        <dbReference type="Google" id="ProtNLM"/>
    </source>
</evidence>
<name>K7K275_SOYBN</name>
<protein>
    <recommendedName>
        <fullName evidence="5">Leucine-rich repeat-containing N-terminal plant-type domain-containing protein</fullName>
    </recommendedName>
</protein>
<evidence type="ECO:0000313" key="3">
    <source>
        <dbReference type="EnsemblPlants" id="KRH75121"/>
    </source>
</evidence>
<reference evidence="2" key="3">
    <citation type="submission" date="2018-07" db="EMBL/GenBank/DDBJ databases">
        <title>WGS assembly of Glycine max.</title>
        <authorList>
            <person name="Schmutz J."/>
            <person name="Cannon S."/>
            <person name="Schlueter J."/>
            <person name="Ma J."/>
            <person name="Mitros T."/>
            <person name="Nelson W."/>
            <person name="Hyten D."/>
            <person name="Song Q."/>
            <person name="Thelen J."/>
            <person name="Cheng J."/>
            <person name="Xu D."/>
            <person name="Hellsten U."/>
            <person name="May G."/>
            <person name="Yu Y."/>
            <person name="Sakurai T."/>
            <person name="Umezawa T."/>
            <person name="Bhattacharyya M."/>
            <person name="Sandhu D."/>
            <person name="Valliyodan B."/>
            <person name="Lindquist E."/>
            <person name="Peto M."/>
            <person name="Grant D."/>
            <person name="Shu S."/>
            <person name="Goodstein D."/>
            <person name="Barry K."/>
            <person name="Futrell-Griggs M."/>
            <person name="Abernathy B."/>
            <person name="Du J."/>
            <person name="Tian Z."/>
            <person name="Zhu L."/>
            <person name="Gill N."/>
            <person name="Joshi T."/>
            <person name="Libault M."/>
            <person name="Sethuraman A."/>
            <person name="Zhang X."/>
            <person name="Shinozaki K."/>
            <person name="Nguyen H."/>
            <person name="Wing R."/>
            <person name="Cregan P."/>
            <person name="Specht J."/>
            <person name="Grimwood J."/>
            <person name="Rokhsar D."/>
            <person name="Stacey G."/>
            <person name="Shoemaker R."/>
            <person name="Jackson S."/>
        </authorList>
    </citation>
    <scope>NUCLEOTIDE SEQUENCE</scope>
    <source>
        <tissue evidence="2">Callus</tissue>
    </source>
</reference>
<feature type="signal peptide" evidence="1">
    <location>
        <begin position="1"/>
        <end position="27"/>
    </location>
</feature>
<dbReference type="EMBL" id="CM000834">
    <property type="protein sequence ID" value="KRH75121.1"/>
    <property type="molecule type" value="Genomic_DNA"/>
</dbReference>
<proteinExistence type="predicted"/>
<gene>
    <name evidence="2" type="ORF">GLYMA_01G063900</name>
</gene>
<evidence type="ECO:0000256" key="1">
    <source>
        <dbReference type="SAM" id="SignalP"/>
    </source>
</evidence>
<evidence type="ECO:0000313" key="4">
    <source>
        <dbReference type="Proteomes" id="UP000008827"/>
    </source>
</evidence>
<dbReference type="EnsemblPlants" id="KRH75121">
    <property type="protein sequence ID" value="KRH75121"/>
    <property type="gene ID" value="GLYMA_01G063900"/>
</dbReference>
<sequence>MKNLWLCFSYLFPAAIILVLLTPSAVAQLSPSEGRILFQVQKLLEYPQALEGWNRWTNLCFFPSSHSLKIVCSNGHVTELTIIGIICCIYFSYTN</sequence>
<feature type="chain" id="PRO_5014580541" description="Leucine-rich repeat-containing N-terminal plant-type domain-containing protein" evidence="1">
    <location>
        <begin position="28"/>
        <end position="95"/>
    </location>
</feature>
<evidence type="ECO:0000313" key="2">
    <source>
        <dbReference type="EMBL" id="KRH75121.1"/>
    </source>
</evidence>
<dbReference type="Gramene" id="KRH75121">
    <property type="protein sequence ID" value="KRH75121"/>
    <property type="gene ID" value="GLYMA_01G063900"/>
</dbReference>
<dbReference type="AlphaFoldDB" id="K7K275"/>